<name>A0AAU8KK72_9ACTN</name>
<feature type="transmembrane region" description="Helical" evidence="1">
    <location>
        <begin position="20"/>
        <end position="40"/>
    </location>
</feature>
<feature type="transmembrane region" description="Helical" evidence="1">
    <location>
        <begin position="90"/>
        <end position="111"/>
    </location>
</feature>
<accession>A0AAU8KK72</accession>
<sequence>MGEATRRAWNIRNRVALSGSYVWAVFLASAAGAIADGVGLGRAAGELLMERGFGWAVAFLLVLTWTLPAMGPRLVGPDEVLRPLSRSARAWAFLSIVLVSLFAVGALAVLWREGSLGESLVEVVRSMVSDPALGVFLLIAAGYAFTSPVVWPTGAGLRGLLFPGGGDRRR</sequence>
<proteinExistence type="predicted"/>
<feature type="transmembrane region" description="Helical" evidence="1">
    <location>
        <begin position="52"/>
        <end position="70"/>
    </location>
</feature>
<evidence type="ECO:0000313" key="2">
    <source>
        <dbReference type="EMBL" id="XCN16248.1"/>
    </source>
</evidence>
<reference evidence="2" key="1">
    <citation type="submission" date="2023-10" db="EMBL/GenBank/DDBJ databases">
        <title>Complete genome sequence of Streptomyces sp. JL1001.</title>
        <authorList>
            <person name="Jiang L."/>
        </authorList>
    </citation>
    <scope>NUCLEOTIDE SEQUENCE</scope>
    <source>
        <strain evidence="2">JL1001</strain>
    </source>
</reference>
<gene>
    <name evidence="2" type="ORF">R1Y80_22645</name>
</gene>
<dbReference type="EMBL" id="CP136798">
    <property type="protein sequence ID" value="XCN16248.1"/>
    <property type="molecule type" value="Genomic_DNA"/>
</dbReference>
<keyword evidence="1" id="KW-0812">Transmembrane</keyword>
<dbReference type="RefSeq" id="WP_128807808.1">
    <property type="nucleotide sequence ID" value="NZ_CP136798.1"/>
</dbReference>
<organism evidence="2">
    <name type="scientific">Streptomyces sp. JL1001</name>
    <dbReference type="NCBI Taxonomy" id="3078227"/>
    <lineage>
        <taxon>Bacteria</taxon>
        <taxon>Bacillati</taxon>
        <taxon>Actinomycetota</taxon>
        <taxon>Actinomycetes</taxon>
        <taxon>Kitasatosporales</taxon>
        <taxon>Streptomycetaceae</taxon>
        <taxon>Streptomyces</taxon>
    </lineage>
</organism>
<feature type="transmembrane region" description="Helical" evidence="1">
    <location>
        <begin position="132"/>
        <end position="151"/>
    </location>
</feature>
<dbReference type="AlphaFoldDB" id="A0AAU8KK72"/>
<keyword evidence="1" id="KW-0472">Membrane</keyword>
<keyword evidence="1" id="KW-1133">Transmembrane helix</keyword>
<evidence type="ECO:0000256" key="1">
    <source>
        <dbReference type="SAM" id="Phobius"/>
    </source>
</evidence>
<protein>
    <submittedName>
        <fullName evidence="2">Uncharacterized protein</fullName>
    </submittedName>
</protein>